<protein>
    <recommendedName>
        <fullName evidence="4">F-box domain-containing protein</fullName>
    </recommendedName>
</protein>
<dbReference type="AlphaFoldDB" id="A0A6A6B8G8"/>
<keyword evidence="3" id="KW-1185">Reference proteome</keyword>
<dbReference type="GeneID" id="54299701"/>
<evidence type="ECO:0008006" key="4">
    <source>
        <dbReference type="Google" id="ProtNLM"/>
    </source>
</evidence>
<dbReference type="Gene3D" id="3.80.10.10">
    <property type="entry name" value="Ribonuclease Inhibitor"/>
    <property type="match status" value="1"/>
</dbReference>
<dbReference type="InterPro" id="IPR032675">
    <property type="entry name" value="LRR_dom_sf"/>
</dbReference>
<name>A0A6A6B8G8_9PEZI</name>
<dbReference type="RefSeq" id="XP_033396225.1">
    <property type="nucleotide sequence ID" value="XM_033542204.1"/>
</dbReference>
<feature type="compositionally biased region" description="Polar residues" evidence="1">
    <location>
        <begin position="367"/>
        <end position="382"/>
    </location>
</feature>
<dbReference type="OrthoDB" id="5311681at2759"/>
<dbReference type="Proteomes" id="UP000799438">
    <property type="component" value="Unassembled WGS sequence"/>
</dbReference>
<evidence type="ECO:0000256" key="1">
    <source>
        <dbReference type="SAM" id="MobiDB-lite"/>
    </source>
</evidence>
<evidence type="ECO:0000313" key="3">
    <source>
        <dbReference type="Proteomes" id="UP000799438"/>
    </source>
</evidence>
<feature type="region of interest" description="Disordered" evidence="1">
    <location>
        <begin position="367"/>
        <end position="399"/>
    </location>
</feature>
<dbReference type="EMBL" id="ML995489">
    <property type="protein sequence ID" value="KAF2140512.1"/>
    <property type="molecule type" value="Genomic_DNA"/>
</dbReference>
<gene>
    <name evidence="2" type="ORF">K452DRAFT_299264</name>
</gene>
<accession>A0A6A6B8G8</accession>
<evidence type="ECO:0000313" key="2">
    <source>
        <dbReference type="EMBL" id="KAF2140512.1"/>
    </source>
</evidence>
<sequence length="581" mass="65646">MASERHSTRPLPPPQPDNILYTSPVATYQARSLPLNIFALILTYIDDLGDLARITRTSRLCYYMALPRLYDKVTLRSYSELRYTEDGRPEGYGSGSPFSMGLNGLVTKNVAHYVRSLRLVGHWRESDNDDFKKGRVPDNSMMLNIAVRAAMDRMERLEEFQWELNTKPLQTIYSGFLSCPTLKSLTLKFPATRIPRPTVMIPPLPNLREFKALDMDPLCYPDDISMLLLHSKKLESLHLHWSPRMREAGEESTNLHAYFGRTIAANYRLPLKKFSFINLYTRANVDLESLIDIEGLEEVSFINCNTRDAITVFVDETWRMVEWRHSPKALKMMRGDVLDSKQAGVMATLKGLERLYLVNARSRSDRTTPPCNSVSINTNAFDTRTPPNSGSTPSTPMTREHASIAGDYLAAITRQVGPSLRHLLLSDQWVLEPAVLMTLARACPNLEQLGIAVAVHDLEALHQALRVLPRLFALRILLTRLKAEAIELMQSVADELHQQVLGYELRHAPWDHVRWLGVGDMSFELGGTHVVPLDAAAAAGSNGPQGRGQGDELAVRRIVTRVEPEAVRDIEIWKMDSFEVY</sequence>
<proteinExistence type="predicted"/>
<dbReference type="SUPFAM" id="SSF52047">
    <property type="entry name" value="RNI-like"/>
    <property type="match status" value="1"/>
</dbReference>
<feature type="compositionally biased region" description="Low complexity" evidence="1">
    <location>
        <begin position="383"/>
        <end position="397"/>
    </location>
</feature>
<organism evidence="2 3">
    <name type="scientific">Aplosporella prunicola CBS 121167</name>
    <dbReference type="NCBI Taxonomy" id="1176127"/>
    <lineage>
        <taxon>Eukaryota</taxon>
        <taxon>Fungi</taxon>
        <taxon>Dikarya</taxon>
        <taxon>Ascomycota</taxon>
        <taxon>Pezizomycotina</taxon>
        <taxon>Dothideomycetes</taxon>
        <taxon>Dothideomycetes incertae sedis</taxon>
        <taxon>Botryosphaeriales</taxon>
        <taxon>Aplosporellaceae</taxon>
        <taxon>Aplosporella</taxon>
    </lineage>
</organism>
<reference evidence="2" key="1">
    <citation type="journal article" date="2020" name="Stud. Mycol.">
        <title>101 Dothideomycetes genomes: a test case for predicting lifestyles and emergence of pathogens.</title>
        <authorList>
            <person name="Haridas S."/>
            <person name="Albert R."/>
            <person name="Binder M."/>
            <person name="Bloem J."/>
            <person name="Labutti K."/>
            <person name="Salamov A."/>
            <person name="Andreopoulos B."/>
            <person name="Baker S."/>
            <person name="Barry K."/>
            <person name="Bills G."/>
            <person name="Bluhm B."/>
            <person name="Cannon C."/>
            <person name="Castanera R."/>
            <person name="Culley D."/>
            <person name="Daum C."/>
            <person name="Ezra D."/>
            <person name="Gonzalez J."/>
            <person name="Henrissat B."/>
            <person name="Kuo A."/>
            <person name="Liang C."/>
            <person name="Lipzen A."/>
            <person name="Lutzoni F."/>
            <person name="Magnuson J."/>
            <person name="Mondo S."/>
            <person name="Nolan M."/>
            <person name="Ohm R."/>
            <person name="Pangilinan J."/>
            <person name="Park H.-J."/>
            <person name="Ramirez L."/>
            <person name="Alfaro M."/>
            <person name="Sun H."/>
            <person name="Tritt A."/>
            <person name="Yoshinaga Y."/>
            <person name="Zwiers L.-H."/>
            <person name="Turgeon B."/>
            <person name="Goodwin S."/>
            <person name="Spatafora J."/>
            <person name="Crous P."/>
            <person name="Grigoriev I."/>
        </authorList>
    </citation>
    <scope>NUCLEOTIDE SEQUENCE</scope>
    <source>
        <strain evidence="2">CBS 121167</strain>
    </source>
</reference>